<organism evidence="3 4">
    <name type="scientific">Daphnia magna</name>
    <dbReference type="NCBI Taxonomy" id="35525"/>
    <lineage>
        <taxon>Eukaryota</taxon>
        <taxon>Metazoa</taxon>
        <taxon>Ecdysozoa</taxon>
        <taxon>Arthropoda</taxon>
        <taxon>Crustacea</taxon>
        <taxon>Branchiopoda</taxon>
        <taxon>Diplostraca</taxon>
        <taxon>Cladocera</taxon>
        <taxon>Anomopoda</taxon>
        <taxon>Daphniidae</taxon>
        <taxon>Daphnia</taxon>
    </lineage>
</organism>
<comment type="caution">
    <text evidence="3">The sequence shown here is derived from an EMBL/GenBank/DDBJ whole genome shotgun (WGS) entry which is preliminary data.</text>
</comment>
<dbReference type="EMBL" id="LRGB01001764">
    <property type="protein sequence ID" value="KZS10568.1"/>
    <property type="molecule type" value="Genomic_DNA"/>
</dbReference>
<name>A0A0P5JFM0_9CRUS</name>
<dbReference type="Proteomes" id="UP000076858">
    <property type="component" value="Unassembled WGS sequence"/>
</dbReference>
<protein>
    <submittedName>
        <fullName evidence="3">Uncharacterized protein</fullName>
    </submittedName>
</protein>
<sequence>MVRGPRMNNNSSWKAATAASTLESSSSRFSRYIPLRFVHLKCHFDVVWPAIGFSKLLSTSPSVMAPRNLQRMSAASSDFRTASQDDCNDCNNIKEKTLPEFNWQKAMIQSRIMEKVQDVGERISSQSWLEQMRMLARERSLTSVVLLSFIGLVSFPVLVCILASAFTFLGFVFVEGTLLTIGCCLLGGLLIVLGCLALPLMLFVFITYTLSSIAFNLFNSTSSKLRSHIVTVSPSSAISESPSKRSLLNQGSSTPGKSCTDGIWNMGEYLPACVTESDSFLEATVLRRAQMNEKRISDQQF</sequence>
<evidence type="ECO:0000313" key="4">
    <source>
        <dbReference type="Proteomes" id="UP000076858"/>
    </source>
</evidence>
<reference evidence="3 4" key="1">
    <citation type="submission" date="2016-03" db="EMBL/GenBank/DDBJ databases">
        <title>EvidentialGene: Evidence-directed Construction of Genes on Genomes.</title>
        <authorList>
            <person name="Gilbert D.G."/>
            <person name="Choi J.-H."/>
            <person name="Mockaitis K."/>
            <person name="Colbourne J."/>
            <person name="Pfrender M."/>
        </authorList>
    </citation>
    <scope>NUCLEOTIDE SEQUENCE [LARGE SCALE GENOMIC DNA]</scope>
    <source>
        <strain evidence="3 4">Xinb3</strain>
        <tissue evidence="3">Complete organism</tissue>
    </source>
</reference>
<dbReference type="OrthoDB" id="6359257at2759"/>
<keyword evidence="4" id="KW-1185">Reference proteome</keyword>
<feature type="transmembrane region" description="Helical" evidence="2">
    <location>
        <begin position="141"/>
        <end position="173"/>
    </location>
</feature>
<evidence type="ECO:0000313" key="3">
    <source>
        <dbReference type="EMBL" id="KZS10568.1"/>
    </source>
</evidence>
<accession>A0A0P5JFM0</accession>
<proteinExistence type="predicted"/>
<feature type="compositionally biased region" description="Low complexity" evidence="1">
    <location>
        <begin position="237"/>
        <end position="246"/>
    </location>
</feature>
<keyword evidence="2" id="KW-0812">Transmembrane</keyword>
<dbReference type="Pfam" id="PF16015">
    <property type="entry name" value="Promethin"/>
    <property type="match status" value="1"/>
</dbReference>
<feature type="region of interest" description="Disordered" evidence="1">
    <location>
        <begin position="237"/>
        <end position="257"/>
    </location>
</feature>
<evidence type="ECO:0000256" key="2">
    <source>
        <dbReference type="SAM" id="Phobius"/>
    </source>
</evidence>
<gene>
    <name evidence="3" type="ORF">APZ42_024852</name>
</gene>
<feature type="compositionally biased region" description="Polar residues" evidence="1">
    <location>
        <begin position="247"/>
        <end position="257"/>
    </location>
</feature>
<keyword evidence="2" id="KW-0472">Membrane</keyword>
<feature type="transmembrane region" description="Helical" evidence="2">
    <location>
        <begin position="185"/>
        <end position="218"/>
    </location>
</feature>
<evidence type="ECO:0000256" key="1">
    <source>
        <dbReference type="SAM" id="MobiDB-lite"/>
    </source>
</evidence>
<dbReference type="AlphaFoldDB" id="A0A0P5JFM0"/>
<keyword evidence="2" id="KW-1133">Transmembrane helix</keyword>